<dbReference type="OrthoDB" id="10261782at2759"/>
<gene>
    <name evidence="3" type="ORF">VHEMI00857</name>
</gene>
<reference evidence="3 4" key="1">
    <citation type="journal article" date="2015" name="Genome Announc.">
        <title>Draft Genome Sequence and Gene Annotation of the Entomopathogenic Fungus Verticillium hemipterigenum.</title>
        <authorList>
            <person name="Horn F."/>
            <person name="Habel A."/>
            <person name="Scharf D.H."/>
            <person name="Dworschak J."/>
            <person name="Brakhage A.A."/>
            <person name="Guthke R."/>
            <person name="Hertweck C."/>
            <person name="Linde J."/>
        </authorList>
    </citation>
    <scope>NUCLEOTIDE SEQUENCE [LARGE SCALE GENOMIC DNA]</scope>
</reference>
<accession>A0A0A1SRL5</accession>
<dbReference type="HOGENOM" id="CLU_017366_2_0_1"/>
<dbReference type="PANTHER" id="PTHR35204:SF1">
    <property type="entry name" value="ENTEROTOXIN"/>
    <property type="match status" value="1"/>
</dbReference>
<keyword evidence="2" id="KW-0732">Signal</keyword>
<dbReference type="PANTHER" id="PTHR35204">
    <property type="entry name" value="YALI0A21131P"/>
    <property type="match status" value="1"/>
</dbReference>
<dbReference type="STRING" id="1531966.A0A0A1SRL5"/>
<name>A0A0A1SRL5_9HYPO</name>
<evidence type="ECO:0000313" key="3">
    <source>
        <dbReference type="EMBL" id="CEJ80686.1"/>
    </source>
</evidence>
<feature type="signal peptide" evidence="2">
    <location>
        <begin position="1"/>
        <end position="18"/>
    </location>
</feature>
<sequence>MLLYTLLVSLAAVPFTLADDRPFEPNDHDALANSHAIFNSIHSAGRQWGSGLKHNGFAIFPAVIPSGTLLYHGTLSPNPPRGPEWLAFEPEHAEEFASDWLHMADSSQYSIPQQQHGNQKILKRGGPNPGDDDDDDGVRRGYLHTYQARRDLKVLYLDGMSAGKTWYGTLDTSDYILLENKLGSGWKETARAEGLCELATKWGYNGIVRCEAGFELIDCDFGRDFELKHAKRLFLTPDTAGDASSHRRQLIRAIAERYDGVGNHRLRIDYSSVVSGLFFPVNLTNPNPRRPDLHRLSATPLSDLKQIKDYLERVVKNGTSFLIDWQSIADMIVSRYSKRIEMIVSPHTSNITFINEIEWAVLIHVNAASLPSDKSLATARLKALAVENVMEEGLRDCLFHYFHPVLPLQDKWSTSDRLLYLALRRVANDICTVLFRSRKRLIDATGKLEDGRRIVYDNKDAKMVTALAESRADMLKLADRLSWTTWQKVHPCPIGEEMVTVMWPMGTKEDYYSPGCRQLEGTPARFGYWEPEE</sequence>
<proteinExistence type="predicted"/>
<evidence type="ECO:0000313" key="4">
    <source>
        <dbReference type="Proteomes" id="UP000039046"/>
    </source>
</evidence>
<organism evidence="3 4">
    <name type="scientific">[Torrubiella] hemipterigena</name>
    <dbReference type="NCBI Taxonomy" id="1531966"/>
    <lineage>
        <taxon>Eukaryota</taxon>
        <taxon>Fungi</taxon>
        <taxon>Dikarya</taxon>
        <taxon>Ascomycota</taxon>
        <taxon>Pezizomycotina</taxon>
        <taxon>Sordariomycetes</taxon>
        <taxon>Hypocreomycetidae</taxon>
        <taxon>Hypocreales</taxon>
        <taxon>Clavicipitaceae</taxon>
        <taxon>Clavicipitaceae incertae sedis</taxon>
        <taxon>'Torrubiella' clade</taxon>
    </lineage>
</organism>
<dbReference type="InterPro" id="IPR038921">
    <property type="entry name" value="YOR389W-like"/>
</dbReference>
<keyword evidence="4" id="KW-1185">Reference proteome</keyword>
<feature type="region of interest" description="Disordered" evidence="1">
    <location>
        <begin position="112"/>
        <end position="139"/>
    </location>
</feature>
<dbReference type="AlphaFoldDB" id="A0A0A1SRL5"/>
<protein>
    <submittedName>
        <fullName evidence="3">Uncharacterized protein</fullName>
    </submittedName>
</protein>
<dbReference type="EMBL" id="CDHN01000001">
    <property type="protein sequence ID" value="CEJ80686.1"/>
    <property type="molecule type" value="Genomic_DNA"/>
</dbReference>
<evidence type="ECO:0000256" key="2">
    <source>
        <dbReference type="SAM" id="SignalP"/>
    </source>
</evidence>
<evidence type="ECO:0000256" key="1">
    <source>
        <dbReference type="SAM" id="MobiDB-lite"/>
    </source>
</evidence>
<dbReference type="Proteomes" id="UP000039046">
    <property type="component" value="Unassembled WGS sequence"/>
</dbReference>
<feature type="chain" id="PRO_5001989419" evidence="2">
    <location>
        <begin position="19"/>
        <end position="533"/>
    </location>
</feature>